<dbReference type="EC" id="2.7.8.7" evidence="1"/>
<reference evidence="3 4" key="1">
    <citation type="journal article" date="2020" name="ISME J.">
        <title>Uncovering the hidden diversity of litter-decomposition mechanisms in mushroom-forming fungi.</title>
        <authorList>
            <person name="Floudas D."/>
            <person name="Bentzer J."/>
            <person name="Ahren D."/>
            <person name="Johansson T."/>
            <person name="Persson P."/>
            <person name="Tunlid A."/>
        </authorList>
    </citation>
    <scope>NUCLEOTIDE SEQUENCE [LARGE SCALE GENOMIC DNA]</scope>
    <source>
        <strain evidence="3 4">CBS 146.42</strain>
    </source>
</reference>
<dbReference type="GO" id="GO:0019878">
    <property type="term" value="P:lysine biosynthetic process via aminoadipic acid"/>
    <property type="evidence" value="ECO:0007669"/>
    <property type="project" value="TreeGrafter"/>
</dbReference>
<dbReference type="GO" id="GO:0005829">
    <property type="term" value="C:cytosol"/>
    <property type="evidence" value="ECO:0007669"/>
    <property type="project" value="TreeGrafter"/>
</dbReference>
<name>A0A8H5D4C8_9AGAR</name>
<dbReference type="Proteomes" id="UP000559027">
    <property type="component" value="Unassembled WGS sequence"/>
</dbReference>
<evidence type="ECO:0000313" key="3">
    <source>
        <dbReference type="EMBL" id="KAF5353417.1"/>
    </source>
</evidence>
<dbReference type="OrthoDB" id="26719at2759"/>
<keyword evidence="4" id="KW-1185">Reference proteome</keyword>
<dbReference type="PANTHER" id="PTHR12215">
    <property type="entry name" value="PHOSPHOPANTETHEINE TRANSFERASE"/>
    <property type="match status" value="1"/>
</dbReference>
<comment type="caution">
    <text evidence="3">The sequence shown here is derived from an EMBL/GenBank/DDBJ whole genome shotgun (WGS) entry which is preliminary data.</text>
</comment>
<keyword evidence="2" id="KW-0808">Transferase</keyword>
<dbReference type="SUPFAM" id="SSF56214">
    <property type="entry name" value="4'-phosphopantetheinyl transferase"/>
    <property type="match status" value="1"/>
</dbReference>
<dbReference type="InterPro" id="IPR050559">
    <property type="entry name" value="P-Pant_transferase_sf"/>
</dbReference>
<dbReference type="InterPro" id="IPR037143">
    <property type="entry name" value="4-PPantetheinyl_Trfase_dom_sf"/>
</dbReference>
<evidence type="ECO:0000256" key="1">
    <source>
        <dbReference type="ARBA" id="ARBA00013172"/>
    </source>
</evidence>
<dbReference type="Gene3D" id="3.90.470.20">
    <property type="entry name" value="4'-phosphopantetheinyl transferase domain"/>
    <property type="match status" value="1"/>
</dbReference>
<evidence type="ECO:0000313" key="4">
    <source>
        <dbReference type="Proteomes" id="UP000559027"/>
    </source>
</evidence>
<organism evidence="3 4">
    <name type="scientific">Leucocoprinus leucothites</name>
    <dbReference type="NCBI Taxonomy" id="201217"/>
    <lineage>
        <taxon>Eukaryota</taxon>
        <taxon>Fungi</taxon>
        <taxon>Dikarya</taxon>
        <taxon>Basidiomycota</taxon>
        <taxon>Agaricomycotina</taxon>
        <taxon>Agaricomycetes</taxon>
        <taxon>Agaricomycetidae</taxon>
        <taxon>Agaricales</taxon>
        <taxon>Agaricineae</taxon>
        <taxon>Agaricaceae</taxon>
        <taxon>Leucocoprinus</taxon>
    </lineage>
</organism>
<dbReference type="EMBL" id="JAACJO010000010">
    <property type="protein sequence ID" value="KAF5353417.1"/>
    <property type="molecule type" value="Genomic_DNA"/>
</dbReference>
<accession>A0A8H5D4C8</accession>
<dbReference type="AlphaFoldDB" id="A0A8H5D4C8"/>
<dbReference type="PANTHER" id="PTHR12215:SF10">
    <property type="entry name" value="L-AMINOADIPATE-SEMIALDEHYDE DEHYDROGENASE-PHOSPHOPANTETHEINYL TRANSFERASE"/>
    <property type="match status" value="1"/>
</dbReference>
<proteinExistence type="predicted"/>
<dbReference type="GO" id="GO:0000287">
    <property type="term" value="F:magnesium ion binding"/>
    <property type="evidence" value="ECO:0007669"/>
    <property type="project" value="InterPro"/>
</dbReference>
<protein>
    <recommendedName>
        <fullName evidence="1">holo-[acyl-carrier-protein] synthase</fullName>
        <ecNumber evidence="1">2.7.8.7</ecNumber>
    </recommendedName>
</protein>
<sequence>MATPTYQDCPILVWMISLNRNYSQEEYDACYALVKECVTNVSIEYKATDPDSFRSLLLAMLPLLMMRHRRIPRAKWRDCVTTNGKHWIEQDDLPPEKFLHSMIGYHLAQDQSLLGMAMTQGPQKKVINIGLGILAIKVPGRTQLSSYIESQQHKLTPLELEAITRPQNHADVLRRLCIILTLKSSYAKAIGQNAAFDWARLEFDVDKKCATADGHALTGWEFRLYSAKLGVARGEEPKIIEEEYQCCCAFFRGCEELKFVWYDDPKQLETWVQFINIDQMTKVIPKLSA</sequence>
<gene>
    <name evidence="3" type="ORF">D9756_008026</name>
</gene>
<dbReference type="GO" id="GO:0008897">
    <property type="term" value="F:holo-[acyl-carrier-protein] synthase activity"/>
    <property type="evidence" value="ECO:0007669"/>
    <property type="project" value="UniProtKB-EC"/>
</dbReference>
<evidence type="ECO:0000256" key="2">
    <source>
        <dbReference type="ARBA" id="ARBA00022679"/>
    </source>
</evidence>